<dbReference type="PROSITE" id="PS51194">
    <property type="entry name" value="HELICASE_CTER"/>
    <property type="match status" value="1"/>
</dbReference>
<keyword evidence="6" id="KW-0539">Nucleus</keyword>
<dbReference type="SUPFAM" id="SSF52540">
    <property type="entry name" value="P-loop containing nucleoside triphosphate hydrolases"/>
    <property type="match status" value="1"/>
</dbReference>
<dbReference type="Proteomes" id="UP000030680">
    <property type="component" value="Unassembled WGS sequence"/>
</dbReference>
<dbReference type="EC" id="3.6.4.13" evidence="10"/>
<dbReference type="Gene3D" id="3.40.50.300">
    <property type="entry name" value="P-loop containing nucleotide triphosphate hydrolases"/>
    <property type="match status" value="2"/>
</dbReference>
<dbReference type="Pfam" id="PF00270">
    <property type="entry name" value="DEAD"/>
    <property type="match status" value="1"/>
</dbReference>
<sequence length="1062" mass="121530">MSDDLFDVFDATKAKRPQDAILEAMETAETLEELDDDEDVTEDQAIEPPEKWRKLELTINEERRKNSDTQIVDNFRENKKKPRSFHLQEYCSDSVNETCTTDSDLKTSCIHDVSLPAEYGEYLFEPKETSRKPAKEYKFTLDAFQRESIRCLERNESVLVSAHTSAGKTAIAEYAVAMSLRDGQRVIYTSPIKALSNQKYRELYEEFIDVGLMTGDVTINPSAGCLVMTTEILRSMLYRGSEVIREVAWVIFDEVHYMRDKERGVVWEETIIMVPENVRFVFLSATIPNAREFAEWIVQLKNQPCHTIYTDSRPVPLQHYLFPAGGDGLYLVVDEKGQFRDDTFEKALSKIGENSIKDTSKGAEMNKKNKKAAKGASDVYRIIKLIMEREYDPVIVFAFSRRECEALALQLSKLELNTDEQKSLVEQVFVNAMDSLSEDDKKLPQITAALPLLKRGIGIHHSGLLPILKEVTEILFQEGLIKVLFATETFAMGLNMPAKTVVFTAVRKFDGEAFRFISGGEYIQMSGRAGRRGLDERGISILTVDERIQPETARAILKGNADPLRSSFHLEYNMLLNLLRSEEANPEYVISRSLAQFQADRALPDNEAKLNELLRQKDELKISMEDDVKEFAAYKDQLERLRSKVRNIVFQAKNVLPFLQVGRLARFCVQDKEVRDFGWGVVVNFTKMNTSQVKEQGLRDKFLIDALVFSKPLTETNEKVFVPPKGEEDIAQASWNVLPFHLSALDGLSSIRVYMPKDLRPRENRSAVGKSVSEVMRQFPKGIPLLDPVEDMGIKDEEFRKLIRQAESVEDQLFSSKLAQKYSLSLHTTYPEELSRLMDSYQRKEQILVEIKAVKRQIRLGQGLILREELKRMLRVLRRLGFINHENIVEKKGRTACEVNTADELVLTELMFHGAFNEIKAEVAVALLSCFVYDEKQDEQLQFSDEELKAAFQTLQNIARRVGTVTKECKIPIDVDEYVQSFDPSMMNVVYAWCRGAIFAEICKMTHIFEGSIIRCMRRLEELLRQLSAAAHSIGNEELEHLFEKGSQLLKRDIAFQASLYL</sequence>
<dbReference type="InterPro" id="IPR012961">
    <property type="entry name" value="Ski2/MTR4_C"/>
</dbReference>
<reference evidence="11" key="1">
    <citation type="journal article" date="2013" name="Science">
        <title>Gene transfer from bacteria and archaea facilitated evolution of an extremophilic eukaryote.</title>
        <authorList>
            <person name="Schonknecht G."/>
            <person name="Chen W.H."/>
            <person name="Ternes C.M."/>
            <person name="Barbier G.G."/>
            <person name="Shrestha R.P."/>
            <person name="Stanke M."/>
            <person name="Brautigam A."/>
            <person name="Baker B.J."/>
            <person name="Banfield J.F."/>
            <person name="Garavito R.M."/>
            <person name="Carr K."/>
            <person name="Wilkerson C."/>
            <person name="Rensing S.A."/>
            <person name="Gagneul D."/>
            <person name="Dickenson N.E."/>
            <person name="Oesterhelt C."/>
            <person name="Lercher M.J."/>
            <person name="Weber A.P."/>
        </authorList>
    </citation>
    <scope>NUCLEOTIDE SEQUENCE [LARGE SCALE GENOMIC DNA]</scope>
    <source>
        <strain evidence="11">074W</strain>
    </source>
</reference>
<dbReference type="InterPro" id="IPR048392">
    <property type="entry name" value="MTR4-like_stalk"/>
</dbReference>
<dbReference type="InterPro" id="IPR027417">
    <property type="entry name" value="P-loop_NTPase"/>
</dbReference>
<evidence type="ECO:0000256" key="2">
    <source>
        <dbReference type="ARBA" id="ARBA00022741"/>
    </source>
</evidence>
<dbReference type="GO" id="GO:0005524">
    <property type="term" value="F:ATP binding"/>
    <property type="evidence" value="ECO:0007669"/>
    <property type="project" value="UniProtKB-KW"/>
</dbReference>
<dbReference type="Pfam" id="PF21408">
    <property type="entry name" value="MTR4-like_stalk"/>
    <property type="match status" value="1"/>
</dbReference>
<dbReference type="GO" id="GO:0016787">
    <property type="term" value="F:hydrolase activity"/>
    <property type="evidence" value="ECO:0007669"/>
    <property type="project" value="UniProtKB-KW"/>
</dbReference>
<evidence type="ECO:0000313" key="11">
    <source>
        <dbReference type="Proteomes" id="UP000030680"/>
    </source>
</evidence>
<dbReference type="EMBL" id="KB454521">
    <property type="protein sequence ID" value="EME28318.1"/>
    <property type="molecule type" value="Genomic_DNA"/>
</dbReference>
<keyword evidence="11" id="KW-1185">Reference proteome</keyword>
<dbReference type="FunFam" id="1.10.3380.30:FF:000006">
    <property type="entry name" value="DExH-box ATP-dependent RNA helicase DExH10"/>
    <property type="match status" value="1"/>
</dbReference>
<dbReference type="PIRSF" id="PIRSF005198">
    <property type="entry name" value="Antiviral_helicase_SKI2"/>
    <property type="match status" value="1"/>
</dbReference>
<dbReference type="CDD" id="cd18795">
    <property type="entry name" value="SF2_C_Ski2"/>
    <property type="match status" value="1"/>
</dbReference>
<dbReference type="Pfam" id="PF08148">
    <property type="entry name" value="DSHCT"/>
    <property type="match status" value="1"/>
</dbReference>
<dbReference type="InterPro" id="IPR025696">
    <property type="entry name" value="Beta-barrel_MTR4"/>
</dbReference>
<dbReference type="InterPro" id="IPR001650">
    <property type="entry name" value="Helicase_C-like"/>
</dbReference>
<feature type="domain" description="Helicase C-terminal" evidence="9">
    <location>
        <begin position="378"/>
        <end position="580"/>
    </location>
</feature>
<dbReference type="Gramene" id="EME28318">
    <property type="protein sequence ID" value="EME28318"/>
    <property type="gene ID" value="Gasu_41650"/>
</dbReference>
<dbReference type="Pfam" id="PF00271">
    <property type="entry name" value="Helicase_C"/>
    <property type="match status" value="1"/>
</dbReference>
<dbReference type="PANTHER" id="PTHR12131">
    <property type="entry name" value="ATP-DEPENDENT RNA AND DNA HELICASE"/>
    <property type="match status" value="1"/>
</dbReference>
<keyword evidence="2" id="KW-0547">Nucleotide-binding</keyword>
<dbReference type="Gene3D" id="2.40.30.300">
    <property type="match status" value="1"/>
</dbReference>
<accession>M2XXG7</accession>
<evidence type="ECO:0000256" key="5">
    <source>
        <dbReference type="ARBA" id="ARBA00022840"/>
    </source>
</evidence>
<comment type="subcellular location">
    <subcellularLocation>
        <location evidence="1">Nucleus</location>
    </subcellularLocation>
</comment>
<dbReference type="GO" id="GO:0003723">
    <property type="term" value="F:RNA binding"/>
    <property type="evidence" value="ECO:0007669"/>
    <property type="project" value="InterPro"/>
</dbReference>
<dbReference type="KEGG" id="gsl:Gasu_41650"/>
<protein>
    <submittedName>
        <fullName evidence="10">ATP-dependent RNA helicase</fullName>
        <ecNumber evidence="10">3.6.4.13</ecNumber>
    </submittedName>
</protein>
<feature type="domain" description="Helicase ATP-binding" evidence="8">
    <location>
        <begin position="149"/>
        <end position="305"/>
    </location>
</feature>
<evidence type="ECO:0000259" key="8">
    <source>
        <dbReference type="PROSITE" id="PS51192"/>
    </source>
</evidence>
<dbReference type="FunFam" id="3.40.50.300:FF:000083">
    <property type="entry name" value="ATP-dependent RNA helicase DOB1"/>
    <property type="match status" value="1"/>
</dbReference>
<dbReference type="GO" id="GO:0031125">
    <property type="term" value="P:rRNA 3'-end processing"/>
    <property type="evidence" value="ECO:0007669"/>
    <property type="project" value="EnsemblPlants"/>
</dbReference>
<evidence type="ECO:0000259" key="9">
    <source>
        <dbReference type="PROSITE" id="PS51194"/>
    </source>
</evidence>
<dbReference type="AlphaFoldDB" id="M2XXG7"/>
<dbReference type="GO" id="GO:0005654">
    <property type="term" value="C:nucleoplasm"/>
    <property type="evidence" value="ECO:0007669"/>
    <property type="project" value="EnsemblPlants"/>
</dbReference>
<evidence type="ECO:0000256" key="7">
    <source>
        <dbReference type="SAM" id="Coils"/>
    </source>
</evidence>
<dbReference type="PROSITE" id="PS51192">
    <property type="entry name" value="HELICASE_ATP_BIND_1"/>
    <property type="match status" value="1"/>
</dbReference>
<gene>
    <name evidence="10" type="ORF">Gasu_41650</name>
</gene>
<evidence type="ECO:0000313" key="10">
    <source>
        <dbReference type="EMBL" id="EME28318.1"/>
    </source>
</evidence>
<keyword evidence="7" id="KW-0175">Coiled coil</keyword>
<dbReference type="SMART" id="SM00490">
    <property type="entry name" value="HELICc"/>
    <property type="match status" value="1"/>
</dbReference>
<dbReference type="PANTHER" id="PTHR12131:SF7">
    <property type="entry name" value="EXOSOME RNA HELICASE MTR4"/>
    <property type="match status" value="1"/>
</dbReference>
<feature type="coiled-coil region" evidence="7">
    <location>
        <begin position="603"/>
        <end position="644"/>
    </location>
</feature>
<dbReference type="eggNOG" id="KOG0948">
    <property type="taxonomic scope" value="Eukaryota"/>
</dbReference>
<dbReference type="InterPro" id="IPR016438">
    <property type="entry name" value="SKI2-like"/>
</dbReference>
<dbReference type="Gene3D" id="1.10.3380.30">
    <property type="match status" value="1"/>
</dbReference>
<organism evidence="10 11">
    <name type="scientific">Galdieria sulphuraria</name>
    <name type="common">Red alga</name>
    <dbReference type="NCBI Taxonomy" id="130081"/>
    <lineage>
        <taxon>Eukaryota</taxon>
        <taxon>Rhodophyta</taxon>
        <taxon>Bangiophyceae</taxon>
        <taxon>Galdieriales</taxon>
        <taxon>Galdieriaceae</taxon>
        <taxon>Galdieria</taxon>
    </lineage>
</organism>
<dbReference type="RefSeq" id="XP_005704838.1">
    <property type="nucleotide sequence ID" value="XM_005704781.1"/>
</dbReference>
<dbReference type="Pfam" id="PF13234">
    <property type="entry name" value="MTR4_beta-barrel"/>
    <property type="match status" value="1"/>
</dbReference>
<evidence type="ECO:0000256" key="6">
    <source>
        <dbReference type="ARBA" id="ARBA00023242"/>
    </source>
</evidence>
<keyword evidence="5" id="KW-0067">ATP-binding</keyword>
<dbReference type="OMA" id="IMLKNYN"/>
<dbReference type="CDD" id="cd18024">
    <property type="entry name" value="DEXHc_Mtr4-like"/>
    <property type="match status" value="1"/>
</dbReference>
<dbReference type="InterPro" id="IPR011545">
    <property type="entry name" value="DEAD/DEAH_box_helicase_dom"/>
</dbReference>
<dbReference type="InterPro" id="IPR014001">
    <property type="entry name" value="Helicase_ATP-bd"/>
</dbReference>
<dbReference type="SMART" id="SM00487">
    <property type="entry name" value="DEXDc"/>
    <property type="match status" value="1"/>
</dbReference>
<dbReference type="InterPro" id="IPR050699">
    <property type="entry name" value="RNA-DNA_Helicase"/>
</dbReference>
<evidence type="ECO:0000256" key="1">
    <source>
        <dbReference type="ARBA" id="ARBA00004123"/>
    </source>
</evidence>
<dbReference type="GeneID" id="17087167"/>
<keyword evidence="3 10" id="KW-0378">Hydrolase</keyword>
<dbReference type="GO" id="GO:0003724">
    <property type="term" value="F:RNA helicase activity"/>
    <property type="evidence" value="ECO:0007669"/>
    <property type="project" value="UniProtKB-EC"/>
</dbReference>
<dbReference type="OrthoDB" id="64767at2759"/>
<keyword evidence="4 10" id="KW-0347">Helicase</keyword>
<evidence type="ECO:0000256" key="4">
    <source>
        <dbReference type="ARBA" id="ARBA00022806"/>
    </source>
</evidence>
<dbReference type="GO" id="GO:0006401">
    <property type="term" value="P:RNA catabolic process"/>
    <property type="evidence" value="ECO:0007669"/>
    <property type="project" value="InterPro"/>
</dbReference>
<dbReference type="STRING" id="130081.M2XXG7"/>
<evidence type="ECO:0000256" key="3">
    <source>
        <dbReference type="ARBA" id="ARBA00022801"/>
    </source>
</evidence>
<dbReference type="GO" id="GO:0000460">
    <property type="term" value="P:maturation of 5.8S rRNA"/>
    <property type="evidence" value="ECO:0007669"/>
    <property type="project" value="TreeGrafter"/>
</dbReference>
<dbReference type="FunFam" id="3.40.50.300:FF:000141">
    <property type="entry name" value="ATP-dependent RNA helicase DOB1"/>
    <property type="match status" value="1"/>
</dbReference>
<dbReference type="SMART" id="SM01142">
    <property type="entry name" value="DSHCT"/>
    <property type="match status" value="1"/>
</dbReference>
<proteinExistence type="predicted"/>
<name>M2XXG7_GALSU</name>